<evidence type="ECO:0000256" key="9">
    <source>
        <dbReference type="ARBA" id="ARBA00047651"/>
    </source>
</evidence>
<dbReference type="InterPro" id="IPR001731">
    <property type="entry name" value="ALAD"/>
</dbReference>
<dbReference type="SMART" id="SM01004">
    <property type="entry name" value="ALAD"/>
    <property type="match status" value="1"/>
</dbReference>
<organism evidence="11">
    <name type="scientific">Perkinsela sp. SMB-60</name>
    <dbReference type="NCBI Taxonomy" id="1840652"/>
    <lineage>
        <taxon>Eukaryota</taxon>
        <taxon>Discoba</taxon>
        <taxon>Euglenozoa</taxon>
        <taxon>Kinetoplastea</taxon>
        <taxon>Prokinetoplastina</taxon>
        <taxon>Ichthyobodonidae</taxon>
        <taxon>Perkinsela</taxon>
    </lineage>
</organism>
<comment type="function">
    <text evidence="7">Catalyzes an early step in the biosynthesis of tetrapyrroles. Binds two molecules of 5-aminolevulinate per subunit, each at a distinct site, and catalyzes their condensation to form porphobilinogen.</text>
</comment>
<dbReference type="PANTHER" id="PTHR11458">
    <property type="entry name" value="DELTA-AMINOLEVULINIC ACID DEHYDRATASE"/>
    <property type="match status" value="1"/>
</dbReference>
<dbReference type="Gene3D" id="3.20.20.70">
    <property type="entry name" value="Aldolase class I"/>
    <property type="match status" value="1"/>
</dbReference>
<dbReference type="PANTHER" id="PTHR11458:SF0">
    <property type="entry name" value="DELTA-AMINOLEVULINIC ACID DEHYDRATASE"/>
    <property type="match status" value="1"/>
</dbReference>
<sequence length="400" mass="43692">MSRNGTGKVSTQVSWKATSKAIEHHPLAQKGSFKNIGLSAENLVLPIFVSDSRDANLVQAIDALPGQYKFGTSSVVDYLQPLVNSYDLKAIILFGVVERSTSEFKDTHGNLGDAVNVDLGSQTYTNPVILAMRNIKHAFGEKLIIIADVCLCSYTSNGHCGIMKLGSDGLQRPEAELSHQRLAEVAVSYAEHGADIIAPSDMIIGRIGPMRRALDSKGFSSVPIMSYALKYCSAFYGPFRSAVASVNADGENPPSIEAQHSEFPDNNDMHQVVRASMLPSLSVKSPAPYIDRSTYQLHPMKNAAELLQIAQKDVQDGAEYLMVKPSTCYLDILQQASSQLRVPFGVYHTSGEYCQLYYAANRGALDLSSALEEVCLAFVRSGAKFIISYFTPFILMKLKE</sequence>
<keyword evidence="5" id="KW-0456">Lyase</keyword>
<evidence type="ECO:0000256" key="3">
    <source>
        <dbReference type="ARBA" id="ARBA00012053"/>
    </source>
</evidence>
<dbReference type="Pfam" id="PF00490">
    <property type="entry name" value="ALAD"/>
    <property type="match status" value="2"/>
</dbReference>
<protein>
    <recommendedName>
        <fullName evidence="3">porphobilinogen synthase</fullName>
        <ecNumber evidence="3">4.2.1.24</ecNumber>
    </recommendedName>
    <alternativeName>
        <fullName evidence="8">Porphobilinogen synthase</fullName>
    </alternativeName>
</protein>
<evidence type="ECO:0000256" key="8">
    <source>
        <dbReference type="ARBA" id="ARBA00032837"/>
    </source>
</evidence>
<reference evidence="11" key="1">
    <citation type="journal article" date="2016" name="BMC Evol. Biol.">
        <title>Heme pathway evolution in kinetoplastid protists.</title>
        <authorList>
            <person name="Cenci U."/>
            <person name="Moog D."/>
            <person name="Curtis B.A."/>
            <person name="Tanifuji G."/>
            <person name="Eme L."/>
            <person name="Lukes J."/>
            <person name="Archibald J.M."/>
        </authorList>
    </citation>
    <scope>NUCLEOTIDE SEQUENCE</scope>
    <source>
        <strain evidence="11">SMB-60</strain>
    </source>
</reference>
<name>A0A167HCT7_9EUGL</name>
<dbReference type="UniPathway" id="UPA00251">
    <property type="reaction ID" value="UER00318"/>
</dbReference>
<accession>A0A167HCT7</accession>
<proteinExistence type="evidence at transcript level"/>
<evidence type="ECO:0000256" key="2">
    <source>
        <dbReference type="ARBA" id="ARBA00008055"/>
    </source>
</evidence>
<evidence type="ECO:0000256" key="5">
    <source>
        <dbReference type="ARBA" id="ARBA00023239"/>
    </source>
</evidence>
<dbReference type="GO" id="GO:0006782">
    <property type="term" value="P:protoporphyrinogen IX biosynthetic process"/>
    <property type="evidence" value="ECO:0007669"/>
    <property type="project" value="UniProtKB-UniPathway"/>
</dbReference>
<evidence type="ECO:0000256" key="10">
    <source>
        <dbReference type="RuleBase" id="RU004161"/>
    </source>
</evidence>
<evidence type="ECO:0000256" key="4">
    <source>
        <dbReference type="ARBA" id="ARBA00023133"/>
    </source>
</evidence>
<dbReference type="EC" id="4.2.1.24" evidence="3"/>
<dbReference type="GO" id="GO:0005829">
    <property type="term" value="C:cytosol"/>
    <property type="evidence" value="ECO:0007669"/>
    <property type="project" value="TreeGrafter"/>
</dbReference>
<comment type="pathway">
    <text evidence="1">Porphyrin-containing compound metabolism; protoporphyrin-IX biosynthesis; coproporphyrinogen-III from 5-aminolevulinate: step 1/4.</text>
</comment>
<dbReference type="AlphaFoldDB" id="A0A167HCT7"/>
<dbReference type="PRINTS" id="PR00144">
    <property type="entry name" value="DALDHYDRTASE"/>
</dbReference>
<dbReference type="SUPFAM" id="SSF51569">
    <property type="entry name" value="Aldolase"/>
    <property type="match status" value="2"/>
</dbReference>
<keyword evidence="6" id="KW-0627">Porphyrin biosynthesis</keyword>
<keyword evidence="4" id="KW-0350">Heme biosynthesis</keyword>
<comment type="catalytic activity">
    <reaction evidence="9">
        <text>2 5-aminolevulinate = porphobilinogen + 2 H2O + H(+)</text>
        <dbReference type="Rhea" id="RHEA:24064"/>
        <dbReference type="ChEBI" id="CHEBI:15377"/>
        <dbReference type="ChEBI" id="CHEBI:15378"/>
        <dbReference type="ChEBI" id="CHEBI:58126"/>
        <dbReference type="ChEBI" id="CHEBI:356416"/>
        <dbReference type="EC" id="4.2.1.24"/>
    </reaction>
</comment>
<dbReference type="GO" id="GO:0004655">
    <property type="term" value="F:porphobilinogen synthase activity"/>
    <property type="evidence" value="ECO:0007669"/>
    <property type="project" value="UniProtKB-EC"/>
</dbReference>
<evidence type="ECO:0000256" key="1">
    <source>
        <dbReference type="ARBA" id="ARBA00004694"/>
    </source>
</evidence>
<evidence type="ECO:0000256" key="7">
    <source>
        <dbReference type="ARBA" id="ARBA00025628"/>
    </source>
</evidence>
<comment type="similarity">
    <text evidence="2 10">Belongs to the ALAD family.</text>
</comment>
<dbReference type="InterPro" id="IPR013785">
    <property type="entry name" value="Aldolase_TIM"/>
</dbReference>
<evidence type="ECO:0000313" key="11">
    <source>
        <dbReference type="EMBL" id="ANB27660.1"/>
    </source>
</evidence>
<dbReference type="GO" id="GO:0008270">
    <property type="term" value="F:zinc ion binding"/>
    <property type="evidence" value="ECO:0007669"/>
    <property type="project" value="TreeGrafter"/>
</dbReference>
<dbReference type="EMBL" id="KU609014">
    <property type="protein sequence ID" value="ANB27660.1"/>
    <property type="molecule type" value="mRNA"/>
</dbReference>
<evidence type="ECO:0000256" key="6">
    <source>
        <dbReference type="ARBA" id="ARBA00023244"/>
    </source>
</evidence>